<dbReference type="AlphaFoldDB" id="A0AAV8UZZ9"/>
<keyword evidence="3" id="KW-1185">Reference proteome</keyword>
<proteinExistence type="predicted"/>
<feature type="compositionally biased region" description="Basic and acidic residues" evidence="1">
    <location>
        <begin position="23"/>
        <end position="36"/>
    </location>
</feature>
<reference evidence="2 3" key="1">
    <citation type="journal article" date="2023" name="Nat. Commun.">
        <title>Origin of minicircular mitochondrial genomes in red algae.</title>
        <authorList>
            <person name="Lee Y."/>
            <person name="Cho C.H."/>
            <person name="Lee Y.M."/>
            <person name="Park S.I."/>
            <person name="Yang J.H."/>
            <person name="West J.A."/>
            <person name="Bhattacharya D."/>
            <person name="Yoon H.S."/>
        </authorList>
    </citation>
    <scope>NUCLEOTIDE SEQUENCE [LARGE SCALE GENOMIC DNA]</scope>
    <source>
        <strain evidence="2 3">CCMP1338</strain>
        <tissue evidence="2">Whole cell</tissue>
    </source>
</reference>
<evidence type="ECO:0000256" key="1">
    <source>
        <dbReference type="SAM" id="MobiDB-lite"/>
    </source>
</evidence>
<accession>A0AAV8UZZ9</accession>
<dbReference type="InterPro" id="IPR019188">
    <property type="entry name" value="SNAPC1"/>
</dbReference>
<dbReference type="Proteomes" id="UP001157974">
    <property type="component" value="Unassembled WGS sequence"/>
</dbReference>
<dbReference type="Pfam" id="PF09808">
    <property type="entry name" value="SNAPC1"/>
    <property type="match status" value="1"/>
</dbReference>
<protein>
    <submittedName>
        <fullName evidence="2">Uncharacterized protein</fullName>
    </submittedName>
</protein>
<dbReference type="EMBL" id="JAMWBK010000003">
    <property type="protein sequence ID" value="KAJ8907171.1"/>
    <property type="molecule type" value="Genomic_DNA"/>
</dbReference>
<organism evidence="2 3">
    <name type="scientific">Rhodosorus marinus</name>
    <dbReference type="NCBI Taxonomy" id="101924"/>
    <lineage>
        <taxon>Eukaryota</taxon>
        <taxon>Rhodophyta</taxon>
        <taxon>Stylonematophyceae</taxon>
        <taxon>Stylonematales</taxon>
        <taxon>Stylonemataceae</taxon>
        <taxon>Rhodosorus</taxon>
    </lineage>
</organism>
<feature type="region of interest" description="Disordered" evidence="1">
    <location>
        <begin position="1"/>
        <end position="36"/>
    </location>
</feature>
<comment type="caution">
    <text evidence="2">The sequence shown here is derived from an EMBL/GenBank/DDBJ whole genome shotgun (WGS) entry which is preliminary data.</text>
</comment>
<gene>
    <name evidence="2" type="ORF">NDN08_003653</name>
</gene>
<sequence length="297" mass="33932">MSSKRRGRERRSESDGVVEDLEDGAHHEEGNGDETSNRILEDAYMVVEGLETAPYVEDIRLLILSALKRESPDEIATIADAWKDMKFSYIYFSNPTVLTRVEFLQCLYQETISLVREPQKLLHTNTSDERVSNVSMNLLVLLFECQPHRNTAKEAKIRIDKSIWIELKSKPQTTHLLQQDAYVLVVSSYLVAGPAAAQKNLEIRSKRPLTRAHMSQTYGAQAAVERDRRRRARKLVAKAEAVQEVGSFDCLDQSFREYRISRAALRDLGLTLPGRIVPSFAVDARVRFDEFTMSKKR</sequence>
<name>A0AAV8UZZ9_9RHOD</name>
<evidence type="ECO:0000313" key="3">
    <source>
        <dbReference type="Proteomes" id="UP001157974"/>
    </source>
</evidence>
<evidence type="ECO:0000313" key="2">
    <source>
        <dbReference type="EMBL" id="KAJ8907171.1"/>
    </source>
</evidence>